<gene>
    <name evidence="2" type="ORF">AVDCRST_MAG64-1959</name>
</gene>
<dbReference type="EMBL" id="CADCUQ010000447">
    <property type="protein sequence ID" value="CAA9405408.1"/>
    <property type="molecule type" value="Genomic_DNA"/>
</dbReference>
<feature type="chain" id="PRO_5026759522" description="DUF4177 domain-containing protein" evidence="1">
    <location>
        <begin position="26"/>
        <end position="113"/>
    </location>
</feature>
<accession>A0A6J4P3R6</accession>
<name>A0A6J4P3R6_9BACT</name>
<evidence type="ECO:0000256" key="1">
    <source>
        <dbReference type="SAM" id="SignalP"/>
    </source>
</evidence>
<protein>
    <recommendedName>
        <fullName evidence="3">DUF4177 domain-containing protein</fullName>
    </recommendedName>
</protein>
<dbReference type="AlphaFoldDB" id="A0A6J4P3R6"/>
<evidence type="ECO:0000313" key="2">
    <source>
        <dbReference type="EMBL" id="CAA9405408.1"/>
    </source>
</evidence>
<proteinExistence type="predicted"/>
<evidence type="ECO:0008006" key="3">
    <source>
        <dbReference type="Google" id="ProtNLM"/>
    </source>
</evidence>
<organism evidence="2">
    <name type="scientific">uncultured Phycisphaerae bacterium</name>
    <dbReference type="NCBI Taxonomy" id="904963"/>
    <lineage>
        <taxon>Bacteria</taxon>
        <taxon>Pseudomonadati</taxon>
        <taxon>Planctomycetota</taxon>
        <taxon>Phycisphaerae</taxon>
        <taxon>environmental samples</taxon>
    </lineage>
</organism>
<keyword evidence="1" id="KW-0732">Signal</keyword>
<reference evidence="2" key="1">
    <citation type="submission" date="2020-02" db="EMBL/GenBank/DDBJ databases">
        <authorList>
            <person name="Meier V. D."/>
        </authorList>
    </citation>
    <scope>NUCLEOTIDE SEQUENCE</scope>
    <source>
        <strain evidence="2">AVDCRST_MAG64</strain>
    </source>
</reference>
<sequence length="113" mass="11758">MRNVVAVLTMGTGAVAALMFAGARAGTVAAPAEAGPAVNAAQWEYRVVSTRVAPASRRETGDAGVRLVAWEASDAADADPLAKLERELNRLGGEGWDMCSAAADGTMVFRRPR</sequence>
<feature type="signal peptide" evidence="1">
    <location>
        <begin position="1"/>
        <end position="25"/>
    </location>
</feature>